<dbReference type="Gene3D" id="2.30.30.100">
    <property type="match status" value="1"/>
</dbReference>
<protein>
    <recommendedName>
        <fullName evidence="2">Gemin 7</fullName>
    </recommendedName>
</protein>
<evidence type="ECO:0000313" key="1">
    <source>
        <dbReference type="EMBL" id="JAP05516.1"/>
    </source>
</evidence>
<feature type="non-terminal residue" evidence="1">
    <location>
        <position position="1"/>
    </location>
</feature>
<sequence length="122" mass="13810">LPVNNDPVSSIETEKTCQESTDFSCFSEEKQEARAFLRERFLRCISGFVGSPCELTTVENSQLKAEYNGMDIDGQDIFLKNLNTPMCNLKYALVRTTDVINMHLPCVKIKVNEVKAVNEEIN</sequence>
<dbReference type="Pfam" id="PF11095">
    <property type="entry name" value="Gemin7"/>
    <property type="match status" value="1"/>
</dbReference>
<proteinExistence type="predicted"/>
<dbReference type="GO" id="GO:0000387">
    <property type="term" value="P:spliceosomal snRNP assembly"/>
    <property type="evidence" value="ECO:0007669"/>
    <property type="project" value="TreeGrafter"/>
</dbReference>
<accession>A0A0V0GCD1</accession>
<dbReference type="InterPro" id="IPR020338">
    <property type="entry name" value="SMN_gemin7"/>
</dbReference>
<dbReference type="PANTHER" id="PTHR14679:SF1">
    <property type="entry name" value="GEM-ASSOCIATED PROTEIN 7"/>
    <property type="match status" value="1"/>
</dbReference>
<dbReference type="GO" id="GO:0034719">
    <property type="term" value="C:SMN-Sm protein complex"/>
    <property type="evidence" value="ECO:0007669"/>
    <property type="project" value="InterPro"/>
</dbReference>
<dbReference type="EMBL" id="GECL01000608">
    <property type="protein sequence ID" value="JAP05516.1"/>
    <property type="molecule type" value="Transcribed_RNA"/>
</dbReference>
<evidence type="ECO:0008006" key="2">
    <source>
        <dbReference type="Google" id="ProtNLM"/>
    </source>
</evidence>
<dbReference type="AlphaFoldDB" id="A0A0V0GCD1"/>
<organism evidence="1">
    <name type="scientific">Triatoma dimidiata</name>
    <name type="common">Kissing bug</name>
    <name type="synonym">Meccus dimidiatus</name>
    <dbReference type="NCBI Taxonomy" id="72491"/>
    <lineage>
        <taxon>Eukaryota</taxon>
        <taxon>Metazoa</taxon>
        <taxon>Ecdysozoa</taxon>
        <taxon>Arthropoda</taxon>
        <taxon>Hexapoda</taxon>
        <taxon>Insecta</taxon>
        <taxon>Pterygota</taxon>
        <taxon>Neoptera</taxon>
        <taxon>Paraneoptera</taxon>
        <taxon>Hemiptera</taxon>
        <taxon>Heteroptera</taxon>
        <taxon>Panheteroptera</taxon>
        <taxon>Cimicomorpha</taxon>
        <taxon>Reduviidae</taxon>
        <taxon>Triatominae</taxon>
        <taxon>Triatoma</taxon>
    </lineage>
</organism>
<name>A0A0V0GCD1_TRIDM</name>
<reference evidence="1" key="1">
    <citation type="journal article" date="2018" name="J. Proteomics">
        <title>Exploring the molecular complexity of Triatoma dimidiata sialome.</title>
        <authorList>
            <person name="Santiago P.B."/>
            <person name="de Araujo C.N."/>
            <person name="Charneau S."/>
            <person name="Bastos I.M.D."/>
            <person name="Assumpcao T.C.F."/>
            <person name="Queiroz R.M.L."/>
            <person name="Praca Y.R."/>
            <person name="Cordeiro T.M."/>
            <person name="Garcia C.H.S."/>
            <person name="da Silva I.G."/>
            <person name="Raiol T."/>
            <person name="Motta F.N."/>
            <person name="de Araujo Oliveira J.V."/>
            <person name="de Sousa M.V."/>
            <person name="Ribeiro J.M.C."/>
            <person name="de Santana J.M."/>
        </authorList>
    </citation>
    <scope>NUCLEOTIDE SEQUENCE</scope>
    <source>
        <strain evidence="1">Santander</strain>
        <tissue evidence="1">Salivary glands</tissue>
    </source>
</reference>
<dbReference type="PANTHER" id="PTHR14679">
    <property type="entry name" value="GEM-ASSOCIATED PROTEIN 7"/>
    <property type="match status" value="1"/>
</dbReference>